<dbReference type="RefSeq" id="WP_270125968.1">
    <property type="nucleotide sequence ID" value="NZ_CP115396.1"/>
</dbReference>
<feature type="chain" id="PRO_5045347365" description="Outer membrane protein beta-barrel domain-containing protein" evidence="1">
    <location>
        <begin position="24"/>
        <end position="473"/>
    </location>
</feature>
<gene>
    <name evidence="2" type="ORF">O9Z63_14490</name>
</gene>
<evidence type="ECO:0000256" key="1">
    <source>
        <dbReference type="SAM" id="SignalP"/>
    </source>
</evidence>
<evidence type="ECO:0000313" key="3">
    <source>
        <dbReference type="Proteomes" id="UP001211872"/>
    </source>
</evidence>
<reference evidence="2 3" key="1">
    <citation type="journal article" date="2011" name="Int. J. Syst. Evol. Microbiol.">
        <title>Hymenobacter yonginensis sp. nov., isolated from a mesotrophic artificial lake.</title>
        <authorList>
            <person name="Joung Y."/>
            <person name="Cho S.H."/>
            <person name="Kim H."/>
            <person name="Kim S.B."/>
            <person name="Joh K."/>
        </authorList>
    </citation>
    <scope>NUCLEOTIDE SEQUENCE [LARGE SCALE GENOMIC DNA]</scope>
    <source>
        <strain evidence="2 3">KCTC 22745</strain>
    </source>
</reference>
<accession>A0ABY7PK81</accession>
<feature type="signal peptide" evidence="1">
    <location>
        <begin position="1"/>
        <end position="23"/>
    </location>
</feature>
<name>A0ABY7PK81_9BACT</name>
<dbReference type="EMBL" id="CP115396">
    <property type="protein sequence ID" value="WBO83584.1"/>
    <property type="molecule type" value="Genomic_DNA"/>
</dbReference>
<sequence length="473" mass="51394">MRILSGIAATTGAILLAASGLQAQSYMPGYIVPTAGDTVRGELENEFWEATPATLRFRSAAATEPQALRTATLKGFGFVQGRYWRRQYLTYDSLAETHTNMVQPGPLRTRIVSDSVMTEVLVDGVATLTAMRGATPHYFVQRPGRAPLELVARTSIQTSPDGTNYVHSFNNYREQLGIYFADCPALAASWRALRFEPQQLQQAISRYNTQCQGQPGDLASGVPAKRPRLEWGILTGAAYTRTTLSDGRSQGLADSSPIDALQVQVLRLEPYYLNNVRLESALRPLGGLYADLLFAGRRWAIHTEATARPLAPLRYETATGSPAFPTKTYELRGLQGAVTLGLRVLRPLAAGQLLAGLGGSVLLTKLSRNQAEYPGVSSRTAGGLMLPVRGSLGYPTRQAGGYLEAGYRQGRFTATASVRAHYGNVNDDTAVESIVADIRTGRSLGVVMPKYSLSSYQTSLTLALRLNRNTDQR</sequence>
<proteinExistence type="predicted"/>
<evidence type="ECO:0008006" key="4">
    <source>
        <dbReference type="Google" id="ProtNLM"/>
    </source>
</evidence>
<keyword evidence="1" id="KW-0732">Signal</keyword>
<organism evidence="2 3">
    <name type="scientific">Hymenobacter yonginensis</name>
    <dbReference type="NCBI Taxonomy" id="748197"/>
    <lineage>
        <taxon>Bacteria</taxon>
        <taxon>Pseudomonadati</taxon>
        <taxon>Bacteroidota</taxon>
        <taxon>Cytophagia</taxon>
        <taxon>Cytophagales</taxon>
        <taxon>Hymenobacteraceae</taxon>
        <taxon>Hymenobacter</taxon>
    </lineage>
</organism>
<dbReference type="Proteomes" id="UP001211872">
    <property type="component" value="Chromosome"/>
</dbReference>
<keyword evidence="3" id="KW-1185">Reference proteome</keyword>
<protein>
    <recommendedName>
        <fullName evidence="4">Outer membrane protein beta-barrel domain-containing protein</fullName>
    </recommendedName>
</protein>
<evidence type="ECO:0000313" key="2">
    <source>
        <dbReference type="EMBL" id="WBO83584.1"/>
    </source>
</evidence>